<dbReference type="EMBL" id="JAIRAU010000048">
    <property type="protein sequence ID" value="MBZ5714543.1"/>
    <property type="molecule type" value="Genomic_DNA"/>
</dbReference>
<name>A0ABS7U261_9BACT</name>
<evidence type="ECO:0000313" key="3">
    <source>
        <dbReference type="Proteomes" id="UP001139031"/>
    </source>
</evidence>
<feature type="compositionally biased region" description="Low complexity" evidence="1">
    <location>
        <begin position="1"/>
        <end position="17"/>
    </location>
</feature>
<protein>
    <submittedName>
        <fullName evidence="2">Uncharacterized protein</fullName>
    </submittedName>
</protein>
<feature type="region of interest" description="Disordered" evidence="1">
    <location>
        <begin position="1"/>
        <end position="32"/>
    </location>
</feature>
<accession>A0ABS7U261</accession>
<keyword evidence="3" id="KW-1185">Reference proteome</keyword>
<proteinExistence type="predicted"/>
<evidence type="ECO:0000313" key="2">
    <source>
        <dbReference type="EMBL" id="MBZ5714543.1"/>
    </source>
</evidence>
<sequence>MSARPAAARPRGSRQSPWRPACFRDGGDRPRFDTATGVAAARRIEDDHVLGNMSHVQCSL</sequence>
<dbReference type="Proteomes" id="UP001139031">
    <property type="component" value="Unassembled WGS sequence"/>
</dbReference>
<evidence type="ECO:0000256" key="1">
    <source>
        <dbReference type="SAM" id="MobiDB-lite"/>
    </source>
</evidence>
<gene>
    <name evidence="2" type="ORF">K7C98_35370</name>
</gene>
<organism evidence="2 3">
    <name type="scientific">Nannocystis pusilla</name>
    <dbReference type="NCBI Taxonomy" id="889268"/>
    <lineage>
        <taxon>Bacteria</taxon>
        <taxon>Pseudomonadati</taxon>
        <taxon>Myxococcota</taxon>
        <taxon>Polyangia</taxon>
        <taxon>Nannocystales</taxon>
        <taxon>Nannocystaceae</taxon>
        <taxon>Nannocystis</taxon>
    </lineage>
</organism>
<reference evidence="2" key="1">
    <citation type="submission" date="2021-08" db="EMBL/GenBank/DDBJ databases">
        <authorList>
            <person name="Stevens D.C."/>
        </authorList>
    </citation>
    <scope>NUCLEOTIDE SEQUENCE</scope>
    <source>
        <strain evidence="2">DSM 53165</strain>
    </source>
</reference>
<comment type="caution">
    <text evidence="2">The sequence shown here is derived from an EMBL/GenBank/DDBJ whole genome shotgun (WGS) entry which is preliminary data.</text>
</comment>
<dbReference type="RefSeq" id="WP_224196276.1">
    <property type="nucleotide sequence ID" value="NZ_JAIRAU010000048.1"/>
</dbReference>